<accession>A0A0F9VL34</accession>
<organism evidence="1">
    <name type="scientific">marine sediment metagenome</name>
    <dbReference type="NCBI Taxonomy" id="412755"/>
    <lineage>
        <taxon>unclassified sequences</taxon>
        <taxon>metagenomes</taxon>
        <taxon>ecological metagenomes</taxon>
    </lineage>
</organism>
<evidence type="ECO:0008006" key="2">
    <source>
        <dbReference type="Google" id="ProtNLM"/>
    </source>
</evidence>
<dbReference type="SUPFAM" id="SSF47473">
    <property type="entry name" value="EF-hand"/>
    <property type="match status" value="1"/>
</dbReference>
<evidence type="ECO:0000313" key="1">
    <source>
        <dbReference type="EMBL" id="KKO00588.1"/>
    </source>
</evidence>
<comment type="caution">
    <text evidence="1">The sequence shown here is derived from an EMBL/GenBank/DDBJ whole genome shotgun (WGS) entry which is preliminary data.</text>
</comment>
<protein>
    <recommendedName>
        <fullName evidence="2">EF-hand domain-containing protein</fullName>
    </recommendedName>
</protein>
<sequence length="109" mass="12353">MNIDLKWFIGTVTFAVMLASAGAYAQEEGFDQLDSDSSGTLERSELEHLGFERDELIGLLDTDDDAFSSDEEFNEDRFERYDTDDSGSWSREEYEVFLRSPGPGGLMYP</sequence>
<proteinExistence type="predicted"/>
<dbReference type="PROSITE" id="PS00018">
    <property type="entry name" value="EF_HAND_1"/>
    <property type="match status" value="1"/>
</dbReference>
<name>A0A0F9VL34_9ZZZZ</name>
<dbReference type="Gene3D" id="1.10.238.10">
    <property type="entry name" value="EF-hand"/>
    <property type="match status" value="1"/>
</dbReference>
<dbReference type="EMBL" id="LAZR01000040">
    <property type="protein sequence ID" value="KKO00588.1"/>
    <property type="molecule type" value="Genomic_DNA"/>
</dbReference>
<dbReference type="InterPro" id="IPR018247">
    <property type="entry name" value="EF_Hand_1_Ca_BS"/>
</dbReference>
<dbReference type="InterPro" id="IPR011992">
    <property type="entry name" value="EF-hand-dom_pair"/>
</dbReference>
<gene>
    <name evidence="1" type="ORF">LCGC14_0126800</name>
</gene>
<reference evidence="1" key="1">
    <citation type="journal article" date="2015" name="Nature">
        <title>Complex archaea that bridge the gap between prokaryotes and eukaryotes.</title>
        <authorList>
            <person name="Spang A."/>
            <person name="Saw J.H."/>
            <person name="Jorgensen S.L."/>
            <person name="Zaremba-Niedzwiedzka K."/>
            <person name="Martijn J."/>
            <person name="Lind A.E."/>
            <person name="van Eijk R."/>
            <person name="Schleper C."/>
            <person name="Guy L."/>
            <person name="Ettema T.J."/>
        </authorList>
    </citation>
    <scope>NUCLEOTIDE SEQUENCE</scope>
</reference>
<dbReference type="AlphaFoldDB" id="A0A0F9VL34"/>